<proteinExistence type="predicted"/>
<dbReference type="AlphaFoldDB" id="A0A5J4VG57"/>
<name>A0A5J4VG57_9EUKA</name>
<organism evidence="1 2">
    <name type="scientific">Streblomastix strix</name>
    <dbReference type="NCBI Taxonomy" id="222440"/>
    <lineage>
        <taxon>Eukaryota</taxon>
        <taxon>Metamonada</taxon>
        <taxon>Preaxostyla</taxon>
        <taxon>Oxymonadida</taxon>
        <taxon>Streblomastigidae</taxon>
        <taxon>Streblomastix</taxon>
    </lineage>
</organism>
<dbReference type="Proteomes" id="UP000324800">
    <property type="component" value="Unassembled WGS sequence"/>
</dbReference>
<dbReference type="SUPFAM" id="SSF48371">
    <property type="entry name" value="ARM repeat"/>
    <property type="match status" value="1"/>
</dbReference>
<sequence>MEVPTRRPNIDIRMPSSNDGNIFKHVHDLIHTLSTSDEGQLKEILRDLTLQCASSHDISLLLVREHIVEKIISIWHSSDDKEIQSEEKAIMEAGTRELCQLLEQVNDIIQGNNQVGIILGWVLDSLSAKRPLNKSSEEQEDIKNSAAVIIGRLYKTREIENQQMRTEIIEYLKTIVGNADEWNNNESRKALKGLAQNAVNRTVIEAGGFIIPERNEN</sequence>
<comment type="caution">
    <text evidence="1">The sequence shown here is derived from an EMBL/GenBank/DDBJ whole genome shotgun (WGS) entry which is preliminary data.</text>
</comment>
<dbReference type="EMBL" id="SNRW01007362">
    <property type="protein sequence ID" value="KAA6381369.1"/>
    <property type="molecule type" value="Genomic_DNA"/>
</dbReference>
<reference evidence="1 2" key="1">
    <citation type="submission" date="2019-03" db="EMBL/GenBank/DDBJ databases">
        <title>Single cell metagenomics reveals metabolic interactions within the superorganism composed of flagellate Streblomastix strix and complex community of Bacteroidetes bacteria on its surface.</title>
        <authorList>
            <person name="Treitli S.C."/>
            <person name="Kolisko M."/>
            <person name="Husnik F."/>
            <person name="Keeling P."/>
            <person name="Hampl V."/>
        </authorList>
    </citation>
    <scope>NUCLEOTIDE SEQUENCE [LARGE SCALE GENOMIC DNA]</scope>
    <source>
        <strain evidence="1">ST1C</strain>
    </source>
</reference>
<evidence type="ECO:0000313" key="1">
    <source>
        <dbReference type="EMBL" id="KAA6381369.1"/>
    </source>
</evidence>
<dbReference type="InterPro" id="IPR016024">
    <property type="entry name" value="ARM-type_fold"/>
</dbReference>
<accession>A0A5J4VG57</accession>
<evidence type="ECO:0000313" key="2">
    <source>
        <dbReference type="Proteomes" id="UP000324800"/>
    </source>
</evidence>
<protein>
    <submittedName>
        <fullName evidence="1">Uncharacterized protein</fullName>
    </submittedName>
</protein>
<gene>
    <name evidence="1" type="ORF">EZS28_023103</name>
</gene>